<dbReference type="InterPro" id="IPR006530">
    <property type="entry name" value="YD"/>
</dbReference>
<keyword evidence="1" id="KW-0677">Repeat</keyword>
<evidence type="ECO:0000313" key="3">
    <source>
        <dbReference type="EMBL" id="MFC4293401.1"/>
    </source>
</evidence>
<dbReference type="InterPro" id="IPR031325">
    <property type="entry name" value="RHS_repeat"/>
</dbReference>
<dbReference type="RefSeq" id="WP_381425116.1">
    <property type="nucleotide sequence ID" value="NZ_JBHSDH010000028.1"/>
</dbReference>
<accession>A0ABV8RM94</accession>
<keyword evidence="4" id="KW-1185">Reference proteome</keyword>
<dbReference type="EMBL" id="JBHSDH010000028">
    <property type="protein sequence ID" value="MFC4293401.1"/>
    <property type="molecule type" value="Genomic_DNA"/>
</dbReference>
<dbReference type="InterPro" id="IPR056823">
    <property type="entry name" value="TEN-like_YD-shell"/>
</dbReference>
<dbReference type="NCBIfam" id="TIGR01643">
    <property type="entry name" value="YD_repeat_2x"/>
    <property type="match status" value="4"/>
</dbReference>
<evidence type="ECO:0000256" key="1">
    <source>
        <dbReference type="ARBA" id="ARBA00022737"/>
    </source>
</evidence>
<reference evidence="4" key="1">
    <citation type="journal article" date="2019" name="Int. J. Syst. Evol. Microbiol.">
        <title>The Global Catalogue of Microorganisms (GCM) 10K type strain sequencing project: providing services to taxonomists for standard genome sequencing and annotation.</title>
        <authorList>
            <consortium name="The Broad Institute Genomics Platform"/>
            <consortium name="The Broad Institute Genome Sequencing Center for Infectious Disease"/>
            <person name="Wu L."/>
            <person name="Ma J."/>
        </authorList>
    </citation>
    <scope>NUCLEOTIDE SEQUENCE [LARGE SCALE GENOMIC DNA]</scope>
    <source>
        <strain evidence="4">CECT 8531</strain>
    </source>
</reference>
<dbReference type="Proteomes" id="UP001595887">
    <property type="component" value="Unassembled WGS sequence"/>
</dbReference>
<sequence length="367" mass="39301">TAQVTYIYNGLGQVTKKTEATGDAITYTYDTSGRMLRETRNSFTAYTGATTTANITPQVHYRYDGLGNLVRTIAAGAGDATARETRYIYDGSGRLAAIQDASGFIRNYSYDKAGRVIAEDYLRAGSAGGVGVKNGVLTKFDAMGRVIEQAVASWNGTAWVRGDVAATIYNAYSDVAETRLNSISNGQNKYDAAGRLWATTSGDGVWKFFGYDANGNQTIAITSAGANLQNITSFAQVLALVGQEDVTAAYTVYDNRNLATTVTEEGRRLNATGALETLTSSRSYNAFGEVTSETNALGHTLTYTYNNAGKLIKSESPYVNVTAENGAVSNIRPTENYYYDASGRLVASRDANGNLTRLVLLSGTGYN</sequence>
<name>A0ABV8RM94_9SPHN</name>
<dbReference type="PANTHER" id="PTHR32305:SF15">
    <property type="entry name" value="PROTEIN RHSA-RELATED"/>
    <property type="match status" value="1"/>
</dbReference>
<feature type="domain" description="Teneurin-like YD-shell" evidence="2">
    <location>
        <begin position="3"/>
        <end position="118"/>
    </location>
</feature>
<evidence type="ECO:0000259" key="2">
    <source>
        <dbReference type="Pfam" id="PF25023"/>
    </source>
</evidence>
<dbReference type="InterPro" id="IPR050708">
    <property type="entry name" value="T6SS_VgrG/RHS"/>
</dbReference>
<dbReference type="PANTHER" id="PTHR32305">
    <property type="match status" value="1"/>
</dbReference>
<dbReference type="Pfam" id="PF05593">
    <property type="entry name" value="RHS_repeat"/>
    <property type="match status" value="1"/>
</dbReference>
<protein>
    <recommendedName>
        <fullName evidence="2">Teneurin-like YD-shell domain-containing protein</fullName>
    </recommendedName>
</protein>
<comment type="caution">
    <text evidence="3">The sequence shown here is derived from an EMBL/GenBank/DDBJ whole genome shotgun (WGS) entry which is preliminary data.</text>
</comment>
<organism evidence="3 4">
    <name type="scientific">Sphingorhabdus arenilitoris</name>
    <dbReference type="NCBI Taxonomy" id="1490041"/>
    <lineage>
        <taxon>Bacteria</taxon>
        <taxon>Pseudomonadati</taxon>
        <taxon>Pseudomonadota</taxon>
        <taxon>Alphaproteobacteria</taxon>
        <taxon>Sphingomonadales</taxon>
        <taxon>Sphingomonadaceae</taxon>
        <taxon>Sphingorhabdus</taxon>
    </lineage>
</organism>
<feature type="non-terminal residue" evidence="3">
    <location>
        <position position="1"/>
    </location>
</feature>
<feature type="non-terminal residue" evidence="3">
    <location>
        <position position="367"/>
    </location>
</feature>
<gene>
    <name evidence="3" type="ORF">ACFOWX_13335</name>
</gene>
<dbReference type="Pfam" id="PF25023">
    <property type="entry name" value="TEN_YD-shell"/>
    <property type="match status" value="1"/>
</dbReference>
<proteinExistence type="predicted"/>
<dbReference type="Gene3D" id="2.180.10.10">
    <property type="entry name" value="RHS repeat-associated core"/>
    <property type="match status" value="2"/>
</dbReference>
<evidence type="ECO:0000313" key="4">
    <source>
        <dbReference type="Proteomes" id="UP001595887"/>
    </source>
</evidence>